<dbReference type="Pfam" id="PF08242">
    <property type="entry name" value="Methyltransf_12"/>
    <property type="match status" value="1"/>
</dbReference>
<protein>
    <submittedName>
        <fullName evidence="5">tRNA (Guanine-N(7)-)-methyltransferase</fullName>
    </submittedName>
</protein>
<proteinExistence type="predicted"/>
<dbReference type="GO" id="GO:0008168">
    <property type="term" value="F:methyltransferase activity"/>
    <property type="evidence" value="ECO:0007669"/>
    <property type="project" value="UniProtKB-KW"/>
</dbReference>
<dbReference type="KEGG" id="mri:Mal4_56240"/>
<evidence type="ECO:0000259" key="3">
    <source>
        <dbReference type="Pfam" id="PF10119"/>
    </source>
</evidence>
<keyword evidence="5" id="KW-0808">Transferase</keyword>
<dbReference type="RefSeq" id="WP_145372482.1">
    <property type="nucleotide sequence ID" value="NZ_CP036275.1"/>
</dbReference>
<dbReference type="InterPro" id="IPR029063">
    <property type="entry name" value="SAM-dependent_MTases_sf"/>
</dbReference>
<feature type="domain" description="PKMT C-terminal winged helix" evidence="4">
    <location>
        <begin position="430"/>
        <end position="526"/>
    </location>
</feature>
<dbReference type="InterPro" id="IPR050723">
    <property type="entry name" value="CFA/CMAS"/>
</dbReference>
<dbReference type="Pfam" id="PF21782">
    <property type="entry name" value="WHD_PKMT"/>
    <property type="match status" value="1"/>
</dbReference>
<evidence type="ECO:0000313" key="6">
    <source>
        <dbReference type="Proteomes" id="UP000320496"/>
    </source>
</evidence>
<dbReference type="Pfam" id="PF10119">
    <property type="entry name" value="MethyTransf_Reg"/>
    <property type="match status" value="1"/>
</dbReference>
<evidence type="ECO:0000256" key="1">
    <source>
        <dbReference type="SAM" id="MobiDB-lite"/>
    </source>
</evidence>
<accession>A0A517ZFP0</accession>
<dbReference type="Proteomes" id="UP000320496">
    <property type="component" value="Chromosome"/>
</dbReference>
<evidence type="ECO:0000259" key="4">
    <source>
        <dbReference type="Pfam" id="PF21782"/>
    </source>
</evidence>
<keyword evidence="5" id="KW-0489">Methyltransferase</keyword>
<dbReference type="CDD" id="cd02440">
    <property type="entry name" value="AdoMet_MTases"/>
    <property type="match status" value="1"/>
</dbReference>
<dbReference type="EMBL" id="CP036275">
    <property type="protein sequence ID" value="QDU41259.1"/>
    <property type="molecule type" value="Genomic_DNA"/>
</dbReference>
<dbReference type="GO" id="GO:0032259">
    <property type="term" value="P:methylation"/>
    <property type="evidence" value="ECO:0007669"/>
    <property type="project" value="UniProtKB-KW"/>
</dbReference>
<evidence type="ECO:0000313" key="5">
    <source>
        <dbReference type="EMBL" id="QDU41259.1"/>
    </source>
</evidence>
<dbReference type="PANTHER" id="PTHR43667:SF2">
    <property type="entry name" value="FATTY ACID C-METHYL TRANSFERASE"/>
    <property type="match status" value="1"/>
</dbReference>
<keyword evidence="6" id="KW-1185">Reference proteome</keyword>
<dbReference type="SUPFAM" id="SSF53335">
    <property type="entry name" value="S-adenosyl-L-methionine-dependent methyltransferases"/>
    <property type="match status" value="1"/>
</dbReference>
<evidence type="ECO:0000259" key="2">
    <source>
        <dbReference type="Pfam" id="PF08242"/>
    </source>
</evidence>
<reference evidence="5 6" key="1">
    <citation type="submission" date="2019-02" db="EMBL/GenBank/DDBJ databases">
        <title>Deep-cultivation of Planctomycetes and their phenomic and genomic characterization uncovers novel biology.</title>
        <authorList>
            <person name="Wiegand S."/>
            <person name="Jogler M."/>
            <person name="Boedeker C."/>
            <person name="Pinto D."/>
            <person name="Vollmers J."/>
            <person name="Rivas-Marin E."/>
            <person name="Kohn T."/>
            <person name="Peeters S.H."/>
            <person name="Heuer A."/>
            <person name="Rast P."/>
            <person name="Oberbeckmann S."/>
            <person name="Bunk B."/>
            <person name="Jeske O."/>
            <person name="Meyerdierks A."/>
            <person name="Storesund J.E."/>
            <person name="Kallscheuer N."/>
            <person name="Luecker S."/>
            <person name="Lage O.M."/>
            <person name="Pohl T."/>
            <person name="Merkel B.J."/>
            <person name="Hornburger P."/>
            <person name="Mueller R.-W."/>
            <person name="Bruemmer F."/>
            <person name="Labrenz M."/>
            <person name="Spormann A.M."/>
            <person name="Op den Camp H."/>
            <person name="Overmann J."/>
            <person name="Amann R."/>
            <person name="Jetten M.S.M."/>
            <person name="Mascher T."/>
            <person name="Medema M.H."/>
            <person name="Devos D.P."/>
            <person name="Kaster A.-K."/>
            <person name="Ovreas L."/>
            <person name="Rohde M."/>
            <person name="Galperin M.Y."/>
            <person name="Jogler C."/>
        </authorList>
    </citation>
    <scope>NUCLEOTIDE SEQUENCE [LARGE SCALE GENOMIC DNA]</scope>
    <source>
        <strain evidence="5 6">Mal4</strain>
    </source>
</reference>
<gene>
    <name evidence="5" type="ORF">Mal4_56240</name>
</gene>
<dbReference type="AlphaFoldDB" id="A0A517ZFP0"/>
<dbReference type="Gene3D" id="3.40.50.150">
    <property type="entry name" value="Vaccinia Virus protein VP39"/>
    <property type="match status" value="1"/>
</dbReference>
<organism evidence="5 6">
    <name type="scientific">Maioricimonas rarisocia</name>
    <dbReference type="NCBI Taxonomy" id="2528026"/>
    <lineage>
        <taxon>Bacteria</taxon>
        <taxon>Pseudomonadati</taxon>
        <taxon>Planctomycetota</taxon>
        <taxon>Planctomycetia</taxon>
        <taxon>Planctomycetales</taxon>
        <taxon>Planctomycetaceae</taxon>
        <taxon>Maioricimonas</taxon>
    </lineage>
</organism>
<dbReference type="InterPro" id="IPR018773">
    <property type="entry name" value="MeTrfase_reg_dom_prd"/>
</dbReference>
<feature type="domain" description="Methyltransferase type 12" evidence="2">
    <location>
        <begin position="47"/>
        <end position="144"/>
    </location>
</feature>
<feature type="domain" description="Methyltransferase regulatory" evidence="3">
    <location>
        <begin position="217"/>
        <end position="299"/>
    </location>
</feature>
<dbReference type="OrthoDB" id="5449367at2"/>
<dbReference type="PANTHER" id="PTHR43667">
    <property type="entry name" value="CYCLOPROPANE-FATTY-ACYL-PHOSPHOLIPID SYNTHASE"/>
    <property type="match status" value="1"/>
</dbReference>
<sequence>MSEASTNSYDELPYPGSPFPQTHPDRLATIGRLFGMQPPAVDACRVLELGCTDGGNLIPMAIELPGSEFVGIDLSQRQIDKGLGLLSELQLSNITLLQQDIMDLGDEHGQFDYVIAHGVFSWVPREVQDRIFEIIRRWLTPQGIAYVSYNTYPGWHMRGMLRDMMLFHTRQFSDATTRIEQARALINFLAESVPGGDDNPYRLLLTRELESMQNWADSYIYHESLETHNEPLYFHQFVERAGRSQLRFLGEANFGTMLANDFPDSVAETLGEIGRDIVEMEQYMDFVRNRLFRQTLLCHEDVSLDRRLNSDFVADMYVRSFLRPMSADIDLHSGEAMQFQSSSGVVATAHSPLQKAAFWALATAFPQAIHFPELLRRARSTIEGRRYGLQETSVLESEAEDLRDSIFKCFCDHLIDLRVSPTPFVTEPGDRPLASPLARLQAEPNGCVTTLGHDQVKLDTLNAHLLWRLDGEHDRAALIEALRQLHVDGTIVATRDGEPIDDPETIAGVLEQQLDVRIGELAGMGLLLA</sequence>
<dbReference type="InterPro" id="IPR048976">
    <property type="entry name" value="WHD_PKMT"/>
</dbReference>
<name>A0A517ZFP0_9PLAN</name>
<dbReference type="InterPro" id="IPR013217">
    <property type="entry name" value="Methyltransf_12"/>
</dbReference>
<feature type="region of interest" description="Disordered" evidence="1">
    <location>
        <begin position="1"/>
        <end position="21"/>
    </location>
</feature>